<evidence type="ECO:0000256" key="1">
    <source>
        <dbReference type="ARBA" id="ARBA00004370"/>
    </source>
</evidence>
<protein>
    <recommendedName>
        <fullName evidence="7">Mce protein</fullName>
    </recommendedName>
</protein>
<dbReference type="PANTHER" id="PTHR37042:SF4">
    <property type="entry name" value="OUTER MEMBRANE PROTEIN RV1973"/>
    <property type="match status" value="1"/>
</dbReference>
<evidence type="ECO:0008006" key="7">
    <source>
        <dbReference type="Google" id="ProtNLM"/>
    </source>
</evidence>
<feature type="compositionally biased region" description="Basic and acidic residues" evidence="3">
    <location>
        <begin position="16"/>
        <end position="34"/>
    </location>
</feature>
<dbReference type="EMBL" id="JAYJJT010000041">
    <property type="protein sequence ID" value="MEB3052291.1"/>
    <property type="molecule type" value="Genomic_DNA"/>
</dbReference>
<keyword evidence="4" id="KW-0812">Transmembrane</keyword>
<evidence type="ECO:0000256" key="2">
    <source>
        <dbReference type="ARBA" id="ARBA00023136"/>
    </source>
</evidence>
<dbReference type="PANTHER" id="PTHR37042">
    <property type="entry name" value="OUTER MEMBRANE PROTEIN RV1973"/>
    <property type="match status" value="1"/>
</dbReference>
<sequence length="206" mass="22002">MPIHAPASEVFDEAADDHTHPEPPADPAASREDPSGSPVPEDPAKPRQRVRRILVGSVLVTLAAAVGTAGVLGWQLKREYDTQAAGRAALAVANDYAVALTSIDSAKVDDSYAKVLDGATGGFKDTYSQSAAQLRQLLIDNKAVSHGVVIDSAIRSATRDKVEVLVFVDQSITNAVNPNPRIDRNRVAITMVKIDNRWLASDVDIK</sequence>
<comment type="subcellular location">
    <subcellularLocation>
        <location evidence="1">Membrane</location>
    </subcellularLocation>
</comment>
<keyword evidence="2 4" id="KW-0472">Membrane</keyword>
<feature type="region of interest" description="Disordered" evidence="3">
    <location>
        <begin position="1"/>
        <end position="48"/>
    </location>
</feature>
<organism evidence="5 6">
    <name type="scientific">[Mycobacterium] zoologicum</name>
    <dbReference type="NCBI Taxonomy" id="2872311"/>
    <lineage>
        <taxon>Bacteria</taxon>
        <taxon>Bacillati</taxon>
        <taxon>Actinomycetota</taxon>
        <taxon>Actinomycetes</taxon>
        <taxon>Mycobacteriales</taxon>
        <taxon>Mycobacteriaceae</taxon>
        <taxon>Mycolicibacter</taxon>
    </lineage>
</organism>
<keyword evidence="4" id="KW-1133">Transmembrane helix</keyword>
<dbReference type="Proteomes" id="UP001299046">
    <property type="component" value="Unassembled WGS sequence"/>
</dbReference>
<evidence type="ECO:0000313" key="6">
    <source>
        <dbReference type="Proteomes" id="UP001299046"/>
    </source>
</evidence>
<comment type="caution">
    <text evidence="5">The sequence shown here is derived from an EMBL/GenBank/DDBJ whole genome shotgun (WGS) entry which is preliminary data.</text>
</comment>
<gene>
    <name evidence="5" type="ORF">KV112_21600</name>
</gene>
<keyword evidence="6" id="KW-1185">Reference proteome</keyword>
<proteinExistence type="predicted"/>
<reference evidence="5 6" key="1">
    <citation type="submission" date="2023-12" db="EMBL/GenBank/DDBJ databases">
        <title>Description of new species of Mycobacterium terrae complex isolated from sewage at the Sao Paulo Zoological Park Foundation in Brazil.</title>
        <authorList>
            <person name="Romagnoli C.L."/>
            <person name="Conceicao E.C."/>
            <person name="Machado E."/>
            <person name="Barreto L.B.P.F."/>
            <person name="Sharma A."/>
            <person name="Silva N.M."/>
            <person name="Marques L.E."/>
            <person name="Juliana M.A."/>
            <person name="Lourenco M.C.S."/>
            <person name="Digiampietri L.A."/>
            <person name="Suffys P.N."/>
            <person name="Viana-Niero C."/>
        </authorList>
    </citation>
    <scope>NUCLEOTIDE SEQUENCE [LARGE SCALE GENOMIC DNA]</scope>
    <source>
        <strain evidence="5 6">MYC123</strain>
    </source>
</reference>
<feature type="transmembrane region" description="Helical" evidence="4">
    <location>
        <begin position="53"/>
        <end position="74"/>
    </location>
</feature>
<dbReference type="RefSeq" id="WP_224863690.1">
    <property type="nucleotide sequence ID" value="NZ_JAYJJT010000041.1"/>
</dbReference>
<evidence type="ECO:0000256" key="4">
    <source>
        <dbReference type="SAM" id="Phobius"/>
    </source>
</evidence>
<evidence type="ECO:0000256" key="3">
    <source>
        <dbReference type="SAM" id="MobiDB-lite"/>
    </source>
</evidence>
<evidence type="ECO:0000313" key="5">
    <source>
        <dbReference type="EMBL" id="MEB3052291.1"/>
    </source>
</evidence>
<name>A0ABU5YQE6_9MYCO</name>
<accession>A0ABU5YQE6</accession>